<dbReference type="InterPro" id="IPR000246">
    <property type="entry name" value="Peptidase_T2"/>
</dbReference>
<dbReference type="GO" id="GO:0016811">
    <property type="term" value="F:hydrolase activity, acting on carbon-nitrogen (but not peptide) bonds, in linear amides"/>
    <property type="evidence" value="ECO:0007669"/>
    <property type="project" value="UniProtKB-ARBA"/>
</dbReference>
<dbReference type="AlphaFoldDB" id="A0A378L585"/>
<feature type="binding site" evidence="6">
    <location>
        <begin position="222"/>
        <end position="225"/>
    </location>
    <ligand>
        <name>substrate</name>
    </ligand>
</feature>
<evidence type="ECO:0000256" key="1">
    <source>
        <dbReference type="ARBA" id="ARBA00022670"/>
    </source>
</evidence>
<evidence type="ECO:0000313" key="8">
    <source>
        <dbReference type="EMBL" id="KTD78028.1"/>
    </source>
</evidence>
<organism evidence="9 11">
    <name type="scientific">Legionella steigerwaltii</name>
    <dbReference type="NCBI Taxonomy" id="460"/>
    <lineage>
        <taxon>Bacteria</taxon>
        <taxon>Pseudomonadati</taxon>
        <taxon>Pseudomonadota</taxon>
        <taxon>Gammaproteobacteria</taxon>
        <taxon>Legionellales</taxon>
        <taxon>Legionellaceae</taxon>
        <taxon>Legionella</taxon>
    </lineage>
</organism>
<feature type="active site" description="Nucleophile" evidence="5">
    <location>
        <position position="171"/>
    </location>
</feature>
<proteinExistence type="predicted"/>
<reference evidence="8 10" key="1">
    <citation type="submission" date="2015-11" db="EMBL/GenBank/DDBJ databases">
        <title>Genomic analysis of 38 Legionella species identifies large and diverse effector repertoires.</title>
        <authorList>
            <person name="Burstein D."/>
            <person name="Amaro F."/>
            <person name="Zusman T."/>
            <person name="Lifshitz Z."/>
            <person name="Cohen O."/>
            <person name="Gilbert J.A."/>
            <person name="Pupko T."/>
            <person name="Shuman H.A."/>
            <person name="Segal G."/>
        </authorList>
    </citation>
    <scope>NUCLEOTIDE SEQUENCE [LARGE SCALE GENOMIC DNA]</scope>
    <source>
        <strain evidence="8 10">SC-18-C9</strain>
    </source>
</reference>
<evidence type="ECO:0000256" key="7">
    <source>
        <dbReference type="PIRSR" id="PIRSR600246-3"/>
    </source>
</evidence>
<dbReference type="PANTHER" id="PTHR10188:SF6">
    <property type="entry name" value="N(4)-(BETA-N-ACETYLGLUCOSAMINYL)-L-ASPARAGINASE"/>
    <property type="match status" value="1"/>
</dbReference>
<evidence type="ECO:0000256" key="5">
    <source>
        <dbReference type="PIRSR" id="PIRSR600246-1"/>
    </source>
</evidence>
<dbReference type="OrthoDB" id="9780217at2"/>
<evidence type="ECO:0000256" key="2">
    <source>
        <dbReference type="ARBA" id="ARBA00022801"/>
    </source>
</evidence>
<dbReference type="Proteomes" id="UP000054820">
    <property type="component" value="Unassembled WGS sequence"/>
</dbReference>
<keyword evidence="10" id="KW-1185">Reference proteome</keyword>
<name>A0A378L585_9GAMM</name>
<evidence type="ECO:0000256" key="6">
    <source>
        <dbReference type="PIRSR" id="PIRSR600246-2"/>
    </source>
</evidence>
<evidence type="ECO:0000313" key="9">
    <source>
        <dbReference type="EMBL" id="STY22235.1"/>
    </source>
</evidence>
<keyword evidence="1" id="KW-0645">Protease</keyword>
<dbReference type="GO" id="GO:0008233">
    <property type="term" value="F:peptidase activity"/>
    <property type="evidence" value="ECO:0007669"/>
    <property type="project" value="UniProtKB-KW"/>
</dbReference>
<gene>
    <name evidence="9" type="primary">iaaA</name>
    <name evidence="8" type="ORF">Lstg_1309</name>
    <name evidence="9" type="ORF">NCTC11991_00818</name>
</gene>
<dbReference type="STRING" id="460.Lstg_1309"/>
<evidence type="ECO:0000313" key="11">
    <source>
        <dbReference type="Proteomes" id="UP000255110"/>
    </source>
</evidence>
<dbReference type="EMBL" id="LNYZ01000010">
    <property type="protein sequence ID" value="KTD78028.1"/>
    <property type="molecule type" value="Genomic_DNA"/>
</dbReference>
<feature type="site" description="Cleavage; by autolysis" evidence="7">
    <location>
        <begin position="170"/>
        <end position="171"/>
    </location>
</feature>
<evidence type="ECO:0000256" key="4">
    <source>
        <dbReference type="ARBA" id="ARBA00069124"/>
    </source>
</evidence>
<dbReference type="RefSeq" id="WP_058476882.1">
    <property type="nucleotide sequence ID" value="NZ_CAAAIO010000012.1"/>
</dbReference>
<dbReference type="Proteomes" id="UP000255110">
    <property type="component" value="Unassembled WGS sequence"/>
</dbReference>
<dbReference type="FunFam" id="3.60.20.30:FF:000001">
    <property type="entry name" value="Isoaspartyl peptidase/L-asparaginase"/>
    <property type="match status" value="1"/>
</dbReference>
<feature type="binding site" evidence="6">
    <location>
        <begin position="199"/>
        <end position="202"/>
    </location>
    <ligand>
        <name>substrate</name>
    </ligand>
</feature>
<accession>A0A378L585</accession>
<evidence type="ECO:0000313" key="10">
    <source>
        <dbReference type="Proteomes" id="UP000054820"/>
    </source>
</evidence>
<dbReference type="CDD" id="cd04701">
    <property type="entry name" value="Asparaginase_2"/>
    <property type="match status" value="1"/>
</dbReference>
<keyword evidence="2 9" id="KW-0378">Hydrolase</keyword>
<dbReference type="SUPFAM" id="SSF56235">
    <property type="entry name" value="N-terminal nucleophile aminohydrolases (Ntn hydrolases)"/>
    <property type="match status" value="1"/>
</dbReference>
<sequence length="308" mass="33205">MNKIAIAVHGGASENYSFLHENQKEFEHGLAKAVEKGYSVLDKGGSALEAVEEAVGILEDNPLFNAGKGSALNSRGEVEMDASIMNGTDLQAGAVSMVRTVKNPIRLARLVMEKTRHVFLSGYGALEIAKKYGLEIEAESYFITPQQYEVYQKLNKIETMEEIQNKKMKGTVGAVALDVQGNLAAATSTGGISNCLPGRIGDSCVIGAGCYANNATCAVSGTGEGEYIIREVVGHTISMMVEFGLSLQEACDHVIHERNKQLNGEMGVIALNRNGDFGISFNTEIMKRAWQSSSQAMQIKLFDSSNHT</sequence>
<protein>
    <recommendedName>
        <fullName evidence="4">Isoaspartyl peptidase</fullName>
    </recommendedName>
</protein>
<dbReference type="Pfam" id="PF01112">
    <property type="entry name" value="Asparaginase_2"/>
    <property type="match status" value="1"/>
</dbReference>
<keyword evidence="3" id="KW-0068">Autocatalytic cleavage</keyword>
<dbReference type="PANTHER" id="PTHR10188">
    <property type="entry name" value="L-ASPARAGINASE"/>
    <property type="match status" value="1"/>
</dbReference>
<reference evidence="9 11" key="2">
    <citation type="submission" date="2018-06" db="EMBL/GenBank/DDBJ databases">
        <authorList>
            <consortium name="Pathogen Informatics"/>
            <person name="Doyle S."/>
        </authorList>
    </citation>
    <scope>NUCLEOTIDE SEQUENCE [LARGE SCALE GENOMIC DNA]</scope>
    <source>
        <strain evidence="9 11">NCTC11991</strain>
    </source>
</reference>
<evidence type="ECO:0000256" key="3">
    <source>
        <dbReference type="ARBA" id="ARBA00022813"/>
    </source>
</evidence>
<dbReference type="Gene3D" id="3.60.20.30">
    <property type="entry name" value="(Glycosyl)asparaginase"/>
    <property type="match status" value="1"/>
</dbReference>
<dbReference type="InterPro" id="IPR029055">
    <property type="entry name" value="Ntn_hydrolases_N"/>
</dbReference>
<dbReference type="EMBL" id="UGOY01000001">
    <property type="protein sequence ID" value="STY22235.1"/>
    <property type="molecule type" value="Genomic_DNA"/>
</dbReference>
<dbReference type="GO" id="GO:0006508">
    <property type="term" value="P:proteolysis"/>
    <property type="evidence" value="ECO:0007669"/>
    <property type="project" value="UniProtKB-KW"/>
</dbReference>